<dbReference type="PANTHER" id="PTHR39186:SF1">
    <property type="entry name" value="DUF2071 DOMAIN-CONTAINING PROTEIN"/>
    <property type="match status" value="1"/>
</dbReference>
<evidence type="ECO:0000313" key="2">
    <source>
        <dbReference type="Proteomes" id="UP000500938"/>
    </source>
</evidence>
<dbReference type="AlphaFoldDB" id="A0A6M4ITK2"/>
<protein>
    <submittedName>
        <fullName evidence="1">DUF2071 domain-containing protein</fullName>
    </submittedName>
</protein>
<name>A0A6M4ITK2_9BACT</name>
<dbReference type="PANTHER" id="PTHR39186">
    <property type="entry name" value="DUF2071 FAMILY PROTEIN"/>
    <property type="match status" value="1"/>
</dbReference>
<proteinExistence type="predicted"/>
<dbReference type="InterPro" id="IPR018644">
    <property type="entry name" value="DUF2071"/>
</dbReference>
<keyword evidence="2" id="KW-1185">Reference proteome</keyword>
<sequence length="227" mass="25611">MLNYEIPPAVLEPLVPKHTVLDLFEGRALASIVGFRFLHTRVLGIPVPFHRDFDEVNLRFYVKRPMPDGSARRGVVFVRELVPRAAIAYTARLFYNEPYSALTMHSRVPPTLIPSPGRLMYGWFDNAQHQQVSVTAVGEPAPLVSGSEPEFIAEHYWGYTPQRDGSTVEYQVAHPSWRVWQGADPSFDADVRGLYGDAFEAPLSVPPRSMFVAEGSQVTVYRPTRLR</sequence>
<reference evidence="1 2" key="1">
    <citation type="submission" date="2020-05" db="EMBL/GenBank/DDBJ databases">
        <title>Complete genome sequence of Gemmatimonas greenlandica TET16.</title>
        <authorList>
            <person name="Zeng Y."/>
        </authorList>
    </citation>
    <scope>NUCLEOTIDE SEQUENCE [LARGE SCALE GENOMIC DNA]</scope>
    <source>
        <strain evidence="1 2">TET16</strain>
    </source>
</reference>
<organism evidence="1 2">
    <name type="scientific">Gemmatimonas groenlandica</name>
    <dbReference type="NCBI Taxonomy" id="2732249"/>
    <lineage>
        <taxon>Bacteria</taxon>
        <taxon>Pseudomonadati</taxon>
        <taxon>Gemmatimonadota</taxon>
        <taxon>Gemmatimonadia</taxon>
        <taxon>Gemmatimonadales</taxon>
        <taxon>Gemmatimonadaceae</taxon>
        <taxon>Gemmatimonas</taxon>
    </lineage>
</organism>
<dbReference type="Pfam" id="PF09844">
    <property type="entry name" value="DUF2071"/>
    <property type="match status" value="1"/>
</dbReference>
<dbReference type="RefSeq" id="WP_171227499.1">
    <property type="nucleotide sequence ID" value="NZ_CP053085.1"/>
</dbReference>
<gene>
    <name evidence="1" type="ORF">HKW67_00800</name>
</gene>
<dbReference type="EMBL" id="CP053085">
    <property type="protein sequence ID" value="QJR38063.1"/>
    <property type="molecule type" value="Genomic_DNA"/>
</dbReference>
<dbReference type="KEGG" id="ggr:HKW67_00800"/>
<evidence type="ECO:0000313" key="1">
    <source>
        <dbReference type="EMBL" id="QJR38063.1"/>
    </source>
</evidence>
<dbReference type="Proteomes" id="UP000500938">
    <property type="component" value="Chromosome"/>
</dbReference>
<accession>A0A6M4ITK2</accession>